<dbReference type="STRING" id="1277257.G293_03440"/>
<keyword evidence="3" id="KW-0808">Transferase</keyword>
<dbReference type="OrthoDB" id="9796287at2"/>
<evidence type="ECO:0000313" key="4">
    <source>
        <dbReference type="Proteomes" id="UP000035503"/>
    </source>
</evidence>
<dbReference type="GO" id="GO:0008168">
    <property type="term" value="F:methyltransferase activity"/>
    <property type="evidence" value="ECO:0007669"/>
    <property type="project" value="UniProtKB-KW"/>
</dbReference>
<organism evidence="3 4">
    <name type="scientific">Candidatus Liberibacter africanus PTSAPSY</name>
    <dbReference type="NCBI Taxonomy" id="1277257"/>
    <lineage>
        <taxon>Bacteria</taxon>
        <taxon>Pseudomonadati</taxon>
        <taxon>Pseudomonadota</taxon>
        <taxon>Alphaproteobacteria</taxon>
        <taxon>Hyphomicrobiales</taxon>
        <taxon>Rhizobiaceae</taxon>
        <taxon>Liberibacter</taxon>
    </lineage>
</organism>
<dbReference type="EMBL" id="CP004021">
    <property type="protein sequence ID" value="AKK20316.1"/>
    <property type="molecule type" value="Genomic_DNA"/>
</dbReference>
<dbReference type="RefSeq" id="WP_047264319.1">
    <property type="nucleotide sequence ID" value="NZ_CP004021.1"/>
</dbReference>
<evidence type="ECO:0000256" key="1">
    <source>
        <dbReference type="ARBA" id="ARBA00022946"/>
    </source>
</evidence>
<dbReference type="Gene3D" id="2.40.30.160">
    <property type="match status" value="1"/>
</dbReference>
<keyword evidence="1" id="KW-0809">Transit peptide</keyword>
<sequence>MTSVYLSERSFVKVSGNSSVSFLQGIITADITSLPLKISRGSALLTPQGKILFYFLISKVEENVFMLETDMNQCDSLMERLLFYKLRSNVTIETQSTDGVTLFWNQEHNSNNLSFVDERFSIANVLLHRTLGHNNNATSDIKTYNELRITYGIVDPDTDFLSSTIFPHDASMDLIKGISFTKGCYIGQEVVSRMQHRNIIRRRPTIITGSDALPPRGSSLIADNIKIGTLGVVVGKKALAIARIDKINNAMVKSMELTINGIKVRSTFPQWLK</sequence>
<dbReference type="Proteomes" id="UP000035503">
    <property type="component" value="Chromosome"/>
</dbReference>
<dbReference type="NCBIfam" id="TIGR03317">
    <property type="entry name" value="ygfZ_signature"/>
    <property type="match status" value="1"/>
</dbReference>
<dbReference type="PIRSF" id="PIRSF006487">
    <property type="entry name" value="GcvT"/>
    <property type="match status" value="1"/>
</dbReference>
<keyword evidence="3" id="KW-0489">Methyltransferase</keyword>
<dbReference type="PANTHER" id="PTHR22602:SF0">
    <property type="entry name" value="TRANSFERASE CAF17, MITOCHONDRIAL-RELATED"/>
    <property type="match status" value="1"/>
</dbReference>
<dbReference type="AlphaFoldDB" id="A0A0G3I355"/>
<dbReference type="PANTHER" id="PTHR22602">
    <property type="entry name" value="TRANSFERASE CAF17, MITOCHONDRIAL-RELATED"/>
    <property type="match status" value="1"/>
</dbReference>
<dbReference type="InterPro" id="IPR045179">
    <property type="entry name" value="YgfZ/GcvT"/>
</dbReference>
<dbReference type="GO" id="GO:0032259">
    <property type="term" value="P:methylation"/>
    <property type="evidence" value="ECO:0007669"/>
    <property type="project" value="UniProtKB-KW"/>
</dbReference>
<accession>A0A0G3I355</accession>
<feature type="domain" description="CAF17 C-terminal" evidence="2">
    <location>
        <begin position="201"/>
        <end position="272"/>
    </location>
</feature>
<evidence type="ECO:0000259" key="2">
    <source>
        <dbReference type="Pfam" id="PF25455"/>
    </source>
</evidence>
<dbReference type="InterPro" id="IPR057460">
    <property type="entry name" value="CAF17_C"/>
</dbReference>
<proteinExistence type="predicted"/>
<protein>
    <submittedName>
        <fullName evidence="3">Aminomethyltransferase protein (Glycine cleavage)</fullName>
    </submittedName>
</protein>
<dbReference type="PATRIC" id="fig|1277257.4.peg.739"/>
<evidence type="ECO:0000313" key="3">
    <source>
        <dbReference type="EMBL" id="AKK20316.1"/>
    </source>
</evidence>
<dbReference type="InterPro" id="IPR027266">
    <property type="entry name" value="TrmE/GcvT-like"/>
</dbReference>
<gene>
    <name evidence="3" type="ORF">G293_03440</name>
</gene>
<reference evidence="3 4" key="1">
    <citation type="journal article" date="2015" name="Genome Announc.">
        <title>Complete Genome Sequence of 'Candidatus Liberibacter africanus,' a Bacterium Associated with Citrus Huanglongbing.</title>
        <authorList>
            <person name="Lin H."/>
            <person name="Pietersen G."/>
            <person name="Han C."/>
            <person name="Read D.A."/>
            <person name="Lou B."/>
            <person name="Gupta G."/>
            <person name="Civerolo E.L."/>
        </authorList>
    </citation>
    <scope>NUCLEOTIDE SEQUENCE [LARGE SCALE GENOMIC DNA]</scope>
    <source>
        <strain evidence="3 4">PTSAPSY</strain>
    </source>
</reference>
<keyword evidence="4" id="KW-1185">Reference proteome</keyword>
<dbReference type="KEGG" id="lau:G293_03440"/>
<dbReference type="Gene3D" id="3.30.1360.120">
    <property type="entry name" value="Probable tRNA modification gtpase trme, domain 1"/>
    <property type="match status" value="1"/>
</dbReference>
<dbReference type="SUPFAM" id="SSF103025">
    <property type="entry name" value="Folate-binding domain"/>
    <property type="match status" value="1"/>
</dbReference>
<dbReference type="InterPro" id="IPR017703">
    <property type="entry name" value="YgfZ/GCV_T_CS"/>
</dbReference>
<dbReference type="Pfam" id="PF25455">
    <property type="entry name" value="Beta-barrel_CAF17_C"/>
    <property type="match status" value="1"/>
</dbReference>
<dbReference type="GO" id="GO:0016226">
    <property type="term" value="P:iron-sulfur cluster assembly"/>
    <property type="evidence" value="ECO:0007669"/>
    <property type="project" value="TreeGrafter"/>
</dbReference>
<name>A0A0G3I355_LIBAF</name>